<dbReference type="Gene3D" id="1.25.40.10">
    <property type="entry name" value="Tetratricopeptide repeat domain"/>
    <property type="match status" value="2"/>
</dbReference>
<comment type="caution">
    <text evidence="4">The sequence shown here is derived from an EMBL/GenBank/DDBJ whole genome shotgun (WGS) entry which is preliminary data.</text>
</comment>
<sequence>MRGFGFRPGGKNKNAKFHGMCAPFVVASAPAISWRAMGSSSTLRGIVHALGAESQPENPPCGMLHGLPFSFTTIWSMIVRYVGCLLFHRARRPKVDWIPHPDLSHMSEQDYAWQVIQHLTAQLAVHPQDRLAYFLRGNAYLDQRHFTLACDDYTHAIELAPHDPIAYNNRGIAYRGLGQPERAIADYREALALDLSYRDAYNNLGLALSDLGQFEAAVQAYDRAIALDAGDWHAYNNRGLALWALGRQDEARRDYARVKTLLEETERGT</sequence>
<evidence type="ECO:0000256" key="2">
    <source>
        <dbReference type="ARBA" id="ARBA00022803"/>
    </source>
</evidence>
<organism evidence="4 5">
    <name type="scientific">Tectimicrobiota bacterium</name>
    <dbReference type="NCBI Taxonomy" id="2528274"/>
    <lineage>
        <taxon>Bacteria</taxon>
        <taxon>Pseudomonadati</taxon>
        <taxon>Nitrospinota/Tectimicrobiota group</taxon>
        <taxon>Candidatus Tectimicrobiota</taxon>
    </lineage>
</organism>
<dbReference type="SMART" id="SM00028">
    <property type="entry name" value="TPR"/>
    <property type="match status" value="4"/>
</dbReference>
<dbReference type="Pfam" id="PF13374">
    <property type="entry name" value="TPR_10"/>
    <property type="match status" value="1"/>
</dbReference>
<dbReference type="InterPro" id="IPR011990">
    <property type="entry name" value="TPR-like_helical_dom_sf"/>
</dbReference>
<name>A0A937VWL9_UNCTE</name>
<dbReference type="SUPFAM" id="SSF48452">
    <property type="entry name" value="TPR-like"/>
    <property type="match status" value="1"/>
</dbReference>
<dbReference type="Pfam" id="PF07719">
    <property type="entry name" value="TPR_2"/>
    <property type="match status" value="1"/>
</dbReference>
<dbReference type="Proteomes" id="UP000712673">
    <property type="component" value="Unassembled WGS sequence"/>
</dbReference>
<dbReference type="PANTHER" id="PTHR44858:SF1">
    <property type="entry name" value="UDP-N-ACETYLGLUCOSAMINE--PEPTIDE N-ACETYLGLUCOSAMINYLTRANSFERASE SPINDLY-RELATED"/>
    <property type="match status" value="1"/>
</dbReference>
<accession>A0A937VWL9</accession>
<dbReference type="InterPro" id="IPR019734">
    <property type="entry name" value="TPR_rpt"/>
</dbReference>
<dbReference type="Pfam" id="PF00515">
    <property type="entry name" value="TPR_1"/>
    <property type="match status" value="2"/>
</dbReference>
<reference evidence="4" key="1">
    <citation type="submission" date="2019-03" db="EMBL/GenBank/DDBJ databases">
        <title>Lake Tanganyika Metagenome-Assembled Genomes (MAGs).</title>
        <authorList>
            <person name="Tran P."/>
        </authorList>
    </citation>
    <scope>NUCLEOTIDE SEQUENCE</scope>
    <source>
        <strain evidence="4">K_DeepCast_65m_m2_066</strain>
    </source>
</reference>
<keyword evidence="1" id="KW-0677">Repeat</keyword>
<dbReference type="InterPro" id="IPR013105">
    <property type="entry name" value="TPR_2"/>
</dbReference>
<feature type="repeat" description="TPR" evidence="3">
    <location>
        <begin position="130"/>
        <end position="163"/>
    </location>
</feature>
<keyword evidence="2 3" id="KW-0802">TPR repeat</keyword>
<evidence type="ECO:0000256" key="3">
    <source>
        <dbReference type="PROSITE-ProRule" id="PRU00339"/>
    </source>
</evidence>
<dbReference type="PROSITE" id="PS50005">
    <property type="entry name" value="TPR"/>
    <property type="match status" value="3"/>
</dbReference>
<evidence type="ECO:0000256" key="1">
    <source>
        <dbReference type="ARBA" id="ARBA00022737"/>
    </source>
</evidence>
<evidence type="ECO:0000313" key="4">
    <source>
        <dbReference type="EMBL" id="MBM3222257.1"/>
    </source>
</evidence>
<feature type="repeat" description="TPR" evidence="3">
    <location>
        <begin position="198"/>
        <end position="231"/>
    </location>
</feature>
<proteinExistence type="predicted"/>
<dbReference type="AlphaFoldDB" id="A0A937VWL9"/>
<dbReference type="EMBL" id="VGLS01000005">
    <property type="protein sequence ID" value="MBM3222257.1"/>
    <property type="molecule type" value="Genomic_DNA"/>
</dbReference>
<dbReference type="PROSITE" id="PS50293">
    <property type="entry name" value="TPR_REGION"/>
    <property type="match status" value="1"/>
</dbReference>
<feature type="repeat" description="TPR" evidence="3">
    <location>
        <begin position="164"/>
        <end position="197"/>
    </location>
</feature>
<protein>
    <submittedName>
        <fullName evidence="4">Tetratricopeptide repeat protein</fullName>
    </submittedName>
</protein>
<gene>
    <name evidence="4" type="ORF">FJZ47_00415</name>
</gene>
<dbReference type="PANTHER" id="PTHR44858">
    <property type="entry name" value="TETRATRICOPEPTIDE REPEAT PROTEIN 6"/>
    <property type="match status" value="1"/>
</dbReference>
<dbReference type="InterPro" id="IPR050498">
    <property type="entry name" value="Ycf3"/>
</dbReference>
<evidence type="ECO:0000313" key="5">
    <source>
        <dbReference type="Proteomes" id="UP000712673"/>
    </source>
</evidence>